<dbReference type="InterPro" id="IPR002686">
    <property type="entry name" value="Transposase_17"/>
</dbReference>
<accession>A0A5K7YJU3</accession>
<protein>
    <recommendedName>
        <fullName evidence="1">Transposase IS200-like domain-containing protein</fullName>
    </recommendedName>
</protein>
<evidence type="ECO:0000313" key="3">
    <source>
        <dbReference type="Proteomes" id="UP000427906"/>
    </source>
</evidence>
<proteinExistence type="predicted"/>
<evidence type="ECO:0000313" key="2">
    <source>
        <dbReference type="EMBL" id="BBO66624.1"/>
    </source>
</evidence>
<dbReference type="InterPro" id="IPR036515">
    <property type="entry name" value="Transposase_17_sf"/>
</dbReference>
<name>A0A5K7YJU3_9BACT</name>
<dbReference type="PANTHER" id="PTHR34322:SF2">
    <property type="entry name" value="TRANSPOSASE IS200-LIKE DOMAIN-CONTAINING PROTEIN"/>
    <property type="match status" value="1"/>
</dbReference>
<dbReference type="SMART" id="SM01321">
    <property type="entry name" value="Y1_Tnp"/>
    <property type="match status" value="1"/>
</dbReference>
<dbReference type="SUPFAM" id="SSF143422">
    <property type="entry name" value="Transposase IS200-like"/>
    <property type="match status" value="1"/>
</dbReference>
<evidence type="ECO:0000259" key="1">
    <source>
        <dbReference type="SMART" id="SM01321"/>
    </source>
</evidence>
<sequence>MARAKRHYIPGQIWHITHRCHKREFLLKFAKDKRRWLQWLYEAKKRYGLVILNYTVTSNHIHLLVADDTDRKTIPNSIKLIAGRTGQEYNQRKNRKGAFWEDRLEKGVGPS</sequence>
<dbReference type="GO" id="GO:0003677">
    <property type="term" value="F:DNA binding"/>
    <property type="evidence" value="ECO:0007669"/>
    <property type="project" value="InterPro"/>
</dbReference>
<dbReference type="AlphaFoldDB" id="A0A5K7YJU3"/>
<dbReference type="KEGG" id="dalk:DSCA_05540"/>
<keyword evidence="3" id="KW-1185">Reference proteome</keyword>
<dbReference type="GO" id="GO:0006313">
    <property type="term" value="P:DNA transposition"/>
    <property type="evidence" value="ECO:0007669"/>
    <property type="project" value="InterPro"/>
</dbReference>
<dbReference type="PANTHER" id="PTHR34322">
    <property type="entry name" value="TRANSPOSASE, Y1_TNP DOMAIN-CONTAINING"/>
    <property type="match status" value="1"/>
</dbReference>
<dbReference type="Gene3D" id="3.30.70.1290">
    <property type="entry name" value="Transposase IS200-like"/>
    <property type="match status" value="1"/>
</dbReference>
<dbReference type="EMBL" id="AP021874">
    <property type="protein sequence ID" value="BBO66624.1"/>
    <property type="molecule type" value="Genomic_DNA"/>
</dbReference>
<gene>
    <name evidence="2" type="ORF">DSCA_05540</name>
</gene>
<organism evidence="2 3">
    <name type="scientific">Desulfosarcina alkanivorans</name>
    <dbReference type="NCBI Taxonomy" id="571177"/>
    <lineage>
        <taxon>Bacteria</taxon>
        <taxon>Pseudomonadati</taxon>
        <taxon>Thermodesulfobacteriota</taxon>
        <taxon>Desulfobacteria</taxon>
        <taxon>Desulfobacterales</taxon>
        <taxon>Desulfosarcinaceae</taxon>
        <taxon>Desulfosarcina</taxon>
    </lineage>
</organism>
<feature type="domain" description="Transposase IS200-like" evidence="1">
    <location>
        <begin position="9"/>
        <end position="108"/>
    </location>
</feature>
<dbReference type="Proteomes" id="UP000427906">
    <property type="component" value="Chromosome"/>
</dbReference>
<dbReference type="Pfam" id="PF01797">
    <property type="entry name" value="Y1_Tnp"/>
    <property type="match status" value="1"/>
</dbReference>
<reference evidence="2 3" key="1">
    <citation type="submission" date="2019-11" db="EMBL/GenBank/DDBJ databases">
        <title>Comparative genomics of hydrocarbon-degrading Desulfosarcina strains.</title>
        <authorList>
            <person name="Watanabe M."/>
            <person name="Kojima H."/>
            <person name="Fukui M."/>
        </authorList>
    </citation>
    <scope>NUCLEOTIDE SEQUENCE [LARGE SCALE GENOMIC DNA]</scope>
    <source>
        <strain evidence="2 3">PL12</strain>
    </source>
</reference>
<dbReference type="GO" id="GO:0004803">
    <property type="term" value="F:transposase activity"/>
    <property type="evidence" value="ECO:0007669"/>
    <property type="project" value="InterPro"/>
</dbReference>
<dbReference type="RefSeq" id="WP_231716362.1">
    <property type="nucleotide sequence ID" value="NZ_AP021874.1"/>
</dbReference>